<protein>
    <submittedName>
        <fullName evidence="13">NADH oxidoreductase hcr</fullName>
        <ecNumber evidence="13">1.-.-.-</ecNumber>
    </submittedName>
</protein>
<keyword evidence="3" id="KW-0812">Transmembrane</keyword>
<keyword evidence="5" id="KW-0479">Metal-binding</keyword>
<dbReference type="PROSITE" id="PS51085">
    <property type="entry name" value="2FE2S_FER_2"/>
    <property type="match status" value="1"/>
</dbReference>
<dbReference type="STRING" id="1123498.VR7878_01359"/>
<dbReference type="InterPro" id="IPR039261">
    <property type="entry name" value="FNR_nucleotide-bd"/>
</dbReference>
<dbReference type="EMBL" id="FULE01000017">
    <property type="protein sequence ID" value="SJN55632.1"/>
    <property type="molecule type" value="Genomic_DNA"/>
</dbReference>
<evidence type="ECO:0000259" key="12">
    <source>
        <dbReference type="PROSITE" id="PS51384"/>
    </source>
</evidence>
<dbReference type="GO" id="GO:0046872">
    <property type="term" value="F:metal ion binding"/>
    <property type="evidence" value="ECO:0007669"/>
    <property type="project" value="UniProtKB-KW"/>
</dbReference>
<dbReference type="EC" id="1.-.-.-" evidence="13"/>
<dbReference type="InterPro" id="IPR050415">
    <property type="entry name" value="MRET"/>
</dbReference>
<keyword evidence="6" id="KW-0274">FAD</keyword>
<evidence type="ECO:0000256" key="6">
    <source>
        <dbReference type="ARBA" id="ARBA00022827"/>
    </source>
</evidence>
<dbReference type="SUPFAM" id="SSF63380">
    <property type="entry name" value="Riboflavin synthase domain-like"/>
    <property type="match status" value="1"/>
</dbReference>
<dbReference type="Gene3D" id="3.40.50.80">
    <property type="entry name" value="Nucleotide-binding domain of ferredoxin-NADP reductase (FNR) module"/>
    <property type="match status" value="1"/>
</dbReference>
<reference evidence="14" key="1">
    <citation type="submission" date="2017-02" db="EMBL/GenBank/DDBJ databases">
        <authorList>
            <person name="Rodrigo-Torres L."/>
            <person name="Arahal R.D."/>
            <person name="Lucena T."/>
        </authorList>
    </citation>
    <scope>NUCLEOTIDE SEQUENCE [LARGE SCALE GENOMIC DNA]</scope>
    <source>
        <strain evidence="14">CECT 7878</strain>
    </source>
</reference>
<dbReference type="InterPro" id="IPR001041">
    <property type="entry name" value="2Fe-2S_ferredoxin-type"/>
</dbReference>
<dbReference type="Gene3D" id="3.10.20.30">
    <property type="match status" value="1"/>
</dbReference>
<dbReference type="RefSeq" id="WP_077334662.1">
    <property type="nucleotide sequence ID" value="NZ_FULE01000017.1"/>
</dbReference>
<evidence type="ECO:0000313" key="13">
    <source>
        <dbReference type="EMBL" id="SJN55632.1"/>
    </source>
</evidence>
<keyword evidence="4" id="KW-0001">2Fe-2S</keyword>
<evidence type="ECO:0000256" key="9">
    <source>
        <dbReference type="ARBA" id="ARBA00023014"/>
    </source>
</evidence>
<evidence type="ECO:0000313" key="14">
    <source>
        <dbReference type="Proteomes" id="UP000188276"/>
    </source>
</evidence>
<accession>A0A1R4LGG2</accession>
<name>A0A1R4LGG2_VIBR1</name>
<dbReference type="Gene3D" id="2.40.30.10">
    <property type="entry name" value="Translation factors"/>
    <property type="match status" value="1"/>
</dbReference>
<organism evidence="13 14">
    <name type="scientific">Vibrio ruber (strain DSM 16370 / JCM 11486 / BCRC 17186 / CECT 7878 / LMG 23124 / VR1)</name>
    <dbReference type="NCBI Taxonomy" id="1123498"/>
    <lineage>
        <taxon>Bacteria</taxon>
        <taxon>Pseudomonadati</taxon>
        <taxon>Pseudomonadota</taxon>
        <taxon>Gammaproteobacteria</taxon>
        <taxon>Vibrionales</taxon>
        <taxon>Vibrionaceae</taxon>
        <taxon>Vibrio</taxon>
    </lineage>
</organism>
<dbReference type="CDD" id="cd06215">
    <property type="entry name" value="FNR_iron_sulfur_binding_1"/>
    <property type="match status" value="1"/>
</dbReference>
<evidence type="ECO:0000256" key="7">
    <source>
        <dbReference type="ARBA" id="ARBA00023002"/>
    </source>
</evidence>
<dbReference type="GO" id="GO:0016491">
    <property type="term" value="F:oxidoreductase activity"/>
    <property type="evidence" value="ECO:0007669"/>
    <property type="project" value="UniProtKB-KW"/>
</dbReference>
<keyword evidence="3" id="KW-0472">Membrane</keyword>
<dbReference type="PANTHER" id="PTHR47354">
    <property type="entry name" value="NADH OXIDOREDUCTASE HCR"/>
    <property type="match status" value="1"/>
</dbReference>
<dbReference type="Proteomes" id="UP000188276">
    <property type="component" value="Unassembled WGS sequence"/>
</dbReference>
<evidence type="ECO:0000256" key="10">
    <source>
        <dbReference type="ARBA" id="ARBA00061434"/>
    </source>
</evidence>
<dbReference type="AlphaFoldDB" id="A0A1R4LGG2"/>
<evidence type="ECO:0000256" key="4">
    <source>
        <dbReference type="ARBA" id="ARBA00022714"/>
    </source>
</evidence>
<dbReference type="SUPFAM" id="SSF52343">
    <property type="entry name" value="Ferredoxin reductase-like, C-terminal NADP-linked domain"/>
    <property type="match status" value="1"/>
</dbReference>
<dbReference type="Pfam" id="PF00175">
    <property type="entry name" value="NAD_binding_1"/>
    <property type="match status" value="1"/>
</dbReference>
<dbReference type="GO" id="GO:0051537">
    <property type="term" value="F:2 iron, 2 sulfur cluster binding"/>
    <property type="evidence" value="ECO:0007669"/>
    <property type="project" value="UniProtKB-KW"/>
</dbReference>
<dbReference type="InterPro" id="IPR017927">
    <property type="entry name" value="FAD-bd_FR_type"/>
</dbReference>
<gene>
    <name evidence="13" type="primary">hcr_2</name>
    <name evidence="13" type="ORF">VR7878_01359</name>
</gene>
<evidence type="ECO:0000256" key="5">
    <source>
        <dbReference type="ARBA" id="ARBA00022723"/>
    </source>
</evidence>
<dbReference type="InterPro" id="IPR008333">
    <property type="entry name" value="Cbr1-like_FAD-bd_dom"/>
</dbReference>
<dbReference type="PANTHER" id="PTHR47354:SF6">
    <property type="entry name" value="NADH OXIDOREDUCTASE HCR"/>
    <property type="match status" value="1"/>
</dbReference>
<keyword evidence="9" id="KW-0411">Iron-sulfur</keyword>
<dbReference type="Pfam" id="PF00970">
    <property type="entry name" value="FAD_binding_6"/>
    <property type="match status" value="1"/>
</dbReference>
<evidence type="ECO:0000259" key="11">
    <source>
        <dbReference type="PROSITE" id="PS51085"/>
    </source>
</evidence>
<evidence type="ECO:0000256" key="2">
    <source>
        <dbReference type="ARBA" id="ARBA00022630"/>
    </source>
</evidence>
<evidence type="ECO:0000256" key="3">
    <source>
        <dbReference type="ARBA" id="ARBA00022692"/>
    </source>
</evidence>
<dbReference type="InterPro" id="IPR012675">
    <property type="entry name" value="Beta-grasp_dom_sf"/>
</dbReference>
<sequence>MIAEDFDTPVALVCTEKWHETPDTVSFVLACPENARHFHFKPGQFASLGFEIDGKVEYRAYSISSLPEQTMMKFTVKRVEGGKVSNHVIDHLSSGDRVQLLKPQGAFNNVDCTHRERVALISAGCGITPVMSMAADWLSRGGVDIVFIHIARDVLNTIYYEELLHLNTVHPSFHLKLLLKQAGDSAHMQGRLDQDYLLKLCPDILERTVYLCGPERFMQDVTAYLDQIGFQMSDCYQERFSAESIGTDSLQADGEESNTAVTVEVPGFGVSADAQAGDSLLDVLESAGVPVIAACRSGICGSCKCRVEQGQIEFSSQETLSEAEIRDGYVLACSSRIRSDLKVSL</sequence>
<dbReference type="CDD" id="cd00207">
    <property type="entry name" value="fer2"/>
    <property type="match status" value="1"/>
</dbReference>
<dbReference type="InterPro" id="IPR006058">
    <property type="entry name" value="2Fe2S_fd_BS"/>
</dbReference>
<keyword evidence="14" id="KW-1185">Reference proteome</keyword>
<comment type="similarity">
    <text evidence="10">In the N-terminal section; belongs to the FAD-binding oxidoreductase type 6 family.</text>
</comment>
<keyword evidence="2" id="KW-0285">Flavoprotein</keyword>
<proteinExistence type="inferred from homology"/>
<feature type="domain" description="FAD-binding FR-type" evidence="12">
    <location>
        <begin position="7"/>
        <end position="110"/>
    </location>
</feature>
<comment type="cofactor">
    <cofactor evidence="1">
        <name>FAD</name>
        <dbReference type="ChEBI" id="CHEBI:57692"/>
    </cofactor>
</comment>
<dbReference type="PROSITE" id="PS00197">
    <property type="entry name" value="2FE2S_FER_1"/>
    <property type="match status" value="1"/>
</dbReference>
<feature type="domain" description="2Fe-2S ferredoxin-type" evidence="11">
    <location>
        <begin position="259"/>
        <end position="345"/>
    </location>
</feature>
<dbReference type="InterPro" id="IPR036010">
    <property type="entry name" value="2Fe-2S_ferredoxin-like_sf"/>
</dbReference>
<dbReference type="InterPro" id="IPR017938">
    <property type="entry name" value="Riboflavin_synthase-like_b-brl"/>
</dbReference>
<keyword evidence="7 13" id="KW-0560">Oxidoreductase</keyword>
<dbReference type="InterPro" id="IPR001433">
    <property type="entry name" value="OxRdtase_FAD/NAD-bd"/>
</dbReference>
<dbReference type="OrthoDB" id="9796486at2"/>
<evidence type="ECO:0000256" key="1">
    <source>
        <dbReference type="ARBA" id="ARBA00001974"/>
    </source>
</evidence>
<dbReference type="PROSITE" id="PS51384">
    <property type="entry name" value="FAD_FR"/>
    <property type="match status" value="1"/>
</dbReference>
<dbReference type="Pfam" id="PF00111">
    <property type="entry name" value="Fer2"/>
    <property type="match status" value="1"/>
</dbReference>
<dbReference type="SUPFAM" id="SSF54292">
    <property type="entry name" value="2Fe-2S ferredoxin-like"/>
    <property type="match status" value="1"/>
</dbReference>
<keyword evidence="8" id="KW-0408">Iron</keyword>
<evidence type="ECO:0000256" key="8">
    <source>
        <dbReference type="ARBA" id="ARBA00023004"/>
    </source>
</evidence>